<reference evidence="1 2" key="1">
    <citation type="submission" date="2020-05" db="EMBL/GenBank/DDBJ databases">
        <title>Bremerella alba sp. nov., a novel planctomycete isolated from the surface of the macroalga Fucus spiralis.</title>
        <authorList>
            <person name="Godinho O."/>
            <person name="Botelho R."/>
            <person name="Albuquerque L."/>
            <person name="Wiegand S."/>
            <person name="Da Costa M.S."/>
            <person name="Lobo-Da-Cunha A."/>
            <person name="Jogler C."/>
            <person name="Lage O.M."/>
        </authorList>
    </citation>
    <scope>NUCLEOTIDE SEQUENCE [LARGE SCALE GENOMIC DNA]</scope>
    <source>
        <strain evidence="1 2">FF15</strain>
    </source>
</reference>
<organism evidence="1 2">
    <name type="scientific">Bremerella alba</name>
    <dbReference type="NCBI Taxonomy" id="980252"/>
    <lineage>
        <taxon>Bacteria</taxon>
        <taxon>Pseudomonadati</taxon>
        <taxon>Planctomycetota</taxon>
        <taxon>Planctomycetia</taxon>
        <taxon>Pirellulales</taxon>
        <taxon>Pirellulaceae</taxon>
        <taxon>Bremerella</taxon>
    </lineage>
</organism>
<name>A0A7V8V9R8_9BACT</name>
<comment type="caution">
    <text evidence="1">The sequence shown here is derived from an EMBL/GenBank/DDBJ whole genome shotgun (WGS) entry which is preliminary data.</text>
</comment>
<accession>A0A7V8V9R8</accession>
<dbReference type="Proteomes" id="UP000551616">
    <property type="component" value="Unassembled WGS sequence"/>
</dbReference>
<dbReference type="AlphaFoldDB" id="A0A7V8V9R8"/>
<protein>
    <submittedName>
        <fullName evidence="1">Uncharacterized protein</fullName>
    </submittedName>
</protein>
<keyword evidence="2" id="KW-1185">Reference proteome</keyword>
<evidence type="ECO:0000313" key="1">
    <source>
        <dbReference type="EMBL" id="MBA2117495.1"/>
    </source>
</evidence>
<dbReference type="RefSeq" id="WP_207398871.1">
    <property type="nucleotide sequence ID" value="NZ_JABRWO010000015.1"/>
</dbReference>
<proteinExistence type="predicted"/>
<evidence type="ECO:0000313" key="2">
    <source>
        <dbReference type="Proteomes" id="UP000551616"/>
    </source>
</evidence>
<sequence length="143" mass="16687">MDTQNPYRSPQTDSAGEVYLHSKVFRGTTLAWFVDRYEFFVPEIEDVVPQAIAFYEVANARIVAREPLTFWRGNWWSTLLGPEHRARQRIVLSTSASDRRVNLEYHINMILPTRIYYSSQREAIRLATDLGAVHPETLREEKS</sequence>
<dbReference type="EMBL" id="JABRWO010000015">
    <property type="protein sequence ID" value="MBA2117495.1"/>
    <property type="molecule type" value="Genomic_DNA"/>
</dbReference>
<gene>
    <name evidence="1" type="ORF">HOV93_46940</name>
</gene>